<accession>A0A2T2N4A3</accession>
<dbReference type="SUPFAM" id="SSF52317">
    <property type="entry name" value="Class I glutamine amidotransferase-like"/>
    <property type="match status" value="1"/>
</dbReference>
<dbReference type="EMBL" id="KZ678150">
    <property type="protein sequence ID" value="PSN60277.1"/>
    <property type="molecule type" value="Genomic_DNA"/>
</dbReference>
<dbReference type="InterPro" id="IPR019999">
    <property type="entry name" value="Anth_synth_I-like"/>
</dbReference>
<dbReference type="GO" id="GO:0046656">
    <property type="term" value="P:folic acid biosynthetic process"/>
    <property type="evidence" value="ECO:0007669"/>
    <property type="project" value="UniProtKB-KW"/>
</dbReference>
<organism evidence="13 14">
    <name type="scientific">Corynespora cassiicola Philippines</name>
    <dbReference type="NCBI Taxonomy" id="1448308"/>
    <lineage>
        <taxon>Eukaryota</taxon>
        <taxon>Fungi</taxon>
        <taxon>Dikarya</taxon>
        <taxon>Ascomycota</taxon>
        <taxon>Pezizomycotina</taxon>
        <taxon>Dothideomycetes</taxon>
        <taxon>Pleosporomycetidae</taxon>
        <taxon>Pleosporales</taxon>
        <taxon>Corynesporascaceae</taxon>
        <taxon>Corynespora</taxon>
    </lineage>
</organism>
<dbReference type="Pfam" id="PF00117">
    <property type="entry name" value="GATase"/>
    <property type="match status" value="1"/>
</dbReference>
<dbReference type="AlphaFoldDB" id="A0A2T2N4A3"/>
<feature type="domain" description="Anthranilate synthase component I N-terminal" evidence="12">
    <location>
        <begin position="341"/>
        <end position="478"/>
    </location>
</feature>
<dbReference type="InterPro" id="IPR006221">
    <property type="entry name" value="TrpG/PapA_dom"/>
</dbReference>
<dbReference type="Pfam" id="PF04715">
    <property type="entry name" value="Anth_synt_I_N"/>
    <property type="match status" value="1"/>
</dbReference>
<protein>
    <recommendedName>
        <fullName evidence="4">aminodeoxychorismate synthase</fullName>
        <ecNumber evidence="4">2.6.1.85</ecNumber>
    </recommendedName>
    <alternativeName>
        <fullName evidence="8">Para-aminobenzoate synthase</fullName>
    </alternativeName>
    <alternativeName>
        <fullName evidence="9">p-aminobenzoic acid synthase</fullName>
    </alternativeName>
</protein>
<dbReference type="Gene3D" id="3.60.120.10">
    <property type="entry name" value="Anthranilate synthase"/>
    <property type="match status" value="1"/>
</dbReference>
<evidence type="ECO:0000256" key="5">
    <source>
        <dbReference type="ARBA" id="ARBA00022679"/>
    </source>
</evidence>
<evidence type="ECO:0000256" key="2">
    <source>
        <dbReference type="ARBA" id="ARBA00005009"/>
    </source>
</evidence>
<gene>
    <name evidence="13" type="ORF">BS50DRAFT_564441</name>
</gene>
<keyword evidence="5" id="KW-0808">Transferase</keyword>
<evidence type="ECO:0000256" key="9">
    <source>
        <dbReference type="ARBA" id="ARBA00031904"/>
    </source>
</evidence>
<evidence type="ECO:0000256" key="8">
    <source>
        <dbReference type="ARBA" id="ARBA00031329"/>
    </source>
</evidence>
<comment type="similarity">
    <text evidence="3">In the C-terminal section; belongs to the anthranilate synthase component I family.</text>
</comment>
<dbReference type="UniPathway" id="UPA00077">
    <property type="reaction ID" value="UER00149"/>
</dbReference>
<comment type="catalytic activity">
    <reaction evidence="1">
        <text>chorismate + L-glutamine = 4-amino-4-deoxychorismate + L-glutamate</text>
        <dbReference type="Rhea" id="RHEA:11672"/>
        <dbReference type="ChEBI" id="CHEBI:29748"/>
        <dbReference type="ChEBI" id="CHEBI:29985"/>
        <dbReference type="ChEBI" id="CHEBI:58359"/>
        <dbReference type="ChEBI" id="CHEBI:58406"/>
        <dbReference type="EC" id="2.6.1.85"/>
    </reaction>
</comment>
<reference evidence="13 14" key="1">
    <citation type="journal article" date="2018" name="Front. Microbiol.">
        <title>Genome-Wide Analysis of Corynespora cassiicola Leaf Fall Disease Putative Effectors.</title>
        <authorList>
            <person name="Lopez D."/>
            <person name="Ribeiro S."/>
            <person name="Label P."/>
            <person name="Fumanal B."/>
            <person name="Venisse J.S."/>
            <person name="Kohler A."/>
            <person name="de Oliveira R.R."/>
            <person name="Labutti K."/>
            <person name="Lipzen A."/>
            <person name="Lail K."/>
            <person name="Bauer D."/>
            <person name="Ohm R.A."/>
            <person name="Barry K.W."/>
            <person name="Spatafora J."/>
            <person name="Grigoriev I.V."/>
            <person name="Martin F.M."/>
            <person name="Pujade-Renaud V."/>
        </authorList>
    </citation>
    <scope>NUCLEOTIDE SEQUENCE [LARGE SCALE GENOMIC DNA]</scope>
    <source>
        <strain evidence="13 14">Philippines</strain>
    </source>
</reference>
<dbReference type="PRINTS" id="PR00097">
    <property type="entry name" value="ANTSNTHASEII"/>
</dbReference>
<dbReference type="PRINTS" id="PR00096">
    <property type="entry name" value="GATASE"/>
</dbReference>
<feature type="domain" description="Chorismate-utilising enzyme C-terminal" evidence="11">
    <location>
        <begin position="541"/>
        <end position="709"/>
    </location>
</feature>
<dbReference type="STRING" id="1448308.A0A2T2N4A3"/>
<sequence>MAPALLTTRPRILYLDAYDSFSNNIIALVEQHLDADVTKVHIDEPVFLAAKPAVPFAAYIQDFDAVIAGPGPGWAKNDKDVGLMQQLWDLQDTQLVPVLGICLGFQSLCLAHGADIQCLTEPRHGLVSEILHNGTSIFSHVEQLLATQYHSLQVIIDHCIQTKRAVRYPAELWEPTQNCPELEPLAWDFDSQKNGAVLQAVKHTSKPFCGVQFHPESICTNSGGVSILRNWWGEAQEWNRRQPFQPVACTKHQPSMNIVTPRHPLDISALNVKNEKLKLLKGLTIGREICSPEDLASLIAYGDGISIPSLPPDIVQCMTIGSGRLTVADVCEEFDLPENEAIVLESGLQPDLIPMKVGTGRYSIIGLVIPGETLRLHYYADTKLLQLRDGIDEVLVELQVSEPWVYIKAAMEKLKPKHAPSGPTFAPFWGGLMGYASYEAGLETIDVSPSGKASLPDICFAYITRSIVFDHQLKKIYVQSIRGNNDSEWITDARERIYEAAGRKSMESTPNPTPLPRANPFDKDATLIKYLESCRKHITNSKEYCQSVVDCQDIIANGYSYELCLTTTNEIHADKPAICQASKAEDNSLSWKLYNNLTKQNPSPFSAYMRMHNMHVLSSSPERYICWDRMQSAQCRPIKGTVQKTPELTTEDAYMILSSSKERAENLMIVDLVRHQLHGVYGSGNVHVSQLMEVEEYETLWQLVSVVDAVPSGVEKPSTPEQWEEPSDFMSPKKGRDTKAYLGFDAFVQSLPPGSMTGAPKKRSCEILQDAEKKRRRGIYSGVLGYLDVGGAGDFSVVIRTAVKVDPFPDEDTDADTATDVWKIGAGGAITSQSSPQAEYEEMVGKFQSTARAFTYQPPPADTLPEKGDQTQHVDLARIQELIRSRILTMDRWFPGPDFEDGDVEDDFSD</sequence>
<dbReference type="Proteomes" id="UP000240883">
    <property type="component" value="Unassembled WGS sequence"/>
</dbReference>
<dbReference type="InterPro" id="IPR029062">
    <property type="entry name" value="Class_I_gatase-like"/>
</dbReference>
<dbReference type="InterPro" id="IPR017926">
    <property type="entry name" value="GATASE"/>
</dbReference>
<dbReference type="PANTHER" id="PTHR11236">
    <property type="entry name" value="AMINOBENZOATE/ANTHRANILATE SYNTHASE"/>
    <property type="match status" value="1"/>
</dbReference>
<dbReference type="GO" id="GO:0046820">
    <property type="term" value="F:4-amino-4-deoxychorismate synthase activity"/>
    <property type="evidence" value="ECO:0007669"/>
    <property type="project" value="UniProtKB-EC"/>
</dbReference>
<dbReference type="InterPro" id="IPR006805">
    <property type="entry name" value="Anth_synth_I_N"/>
</dbReference>
<dbReference type="InterPro" id="IPR005801">
    <property type="entry name" value="ADC_synthase"/>
</dbReference>
<dbReference type="Pfam" id="PF00425">
    <property type="entry name" value="Chorismate_bind"/>
    <property type="match status" value="2"/>
</dbReference>
<evidence type="ECO:0000256" key="1">
    <source>
        <dbReference type="ARBA" id="ARBA00001000"/>
    </source>
</evidence>
<dbReference type="PANTHER" id="PTHR11236:SF18">
    <property type="entry name" value="AMINODEOXYCHORISMATE SYNTHASE"/>
    <property type="match status" value="1"/>
</dbReference>
<evidence type="ECO:0000313" key="13">
    <source>
        <dbReference type="EMBL" id="PSN60277.1"/>
    </source>
</evidence>
<evidence type="ECO:0000259" key="12">
    <source>
        <dbReference type="Pfam" id="PF04715"/>
    </source>
</evidence>
<keyword evidence="14" id="KW-1185">Reference proteome</keyword>
<evidence type="ECO:0000259" key="11">
    <source>
        <dbReference type="Pfam" id="PF00425"/>
    </source>
</evidence>
<evidence type="ECO:0000256" key="6">
    <source>
        <dbReference type="ARBA" id="ARBA00022909"/>
    </source>
</evidence>
<dbReference type="OrthoDB" id="64220at2759"/>
<dbReference type="GO" id="GO:0008153">
    <property type="term" value="P:4-aminobenzoate biosynthetic process"/>
    <property type="evidence" value="ECO:0007669"/>
    <property type="project" value="TreeGrafter"/>
</dbReference>
<dbReference type="SUPFAM" id="SSF56322">
    <property type="entry name" value="ADC synthase"/>
    <property type="match status" value="1"/>
</dbReference>
<keyword evidence="6" id="KW-0289">Folate biosynthesis</keyword>
<dbReference type="GO" id="GO:0046654">
    <property type="term" value="P:tetrahydrofolate biosynthetic process"/>
    <property type="evidence" value="ECO:0007669"/>
    <property type="project" value="UniProtKB-UniPathway"/>
</dbReference>
<feature type="domain" description="Glutamine amidotransferase" evidence="10">
    <location>
        <begin position="14"/>
        <end position="224"/>
    </location>
</feature>
<dbReference type="EC" id="2.6.1.85" evidence="4"/>
<dbReference type="GO" id="GO:0005737">
    <property type="term" value="C:cytoplasm"/>
    <property type="evidence" value="ECO:0007669"/>
    <property type="project" value="TreeGrafter"/>
</dbReference>
<dbReference type="CDD" id="cd01743">
    <property type="entry name" value="GATase1_Anthranilate_Synthase"/>
    <property type="match status" value="1"/>
</dbReference>
<evidence type="ECO:0000256" key="7">
    <source>
        <dbReference type="ARBA" id="ARBA00022962"/>
    </source>
</evidence>
<dbReference type="InterPro" id="IPR015890">
    <property type="entry name" value="Chorismate_C"/>
</dbReference>
<keyword evidence="7" id="KW-0315">Glutamine amidotransferase</keyword>
<feature type="domain" description="Chorismate-utilising enzyme C-terminal" evidence="11">
    <location>
        <begin position="744"/>
        <end position="846"/>
    </location>
</feature>
<evidence type="ECO:0000313" key="14">
    <source>
        <dbReference type="Proteomes" id="UP000240883"/>
    </source>
</evidence>
<proteinExistence type="inferred from homology"/>
<comment type="pathway">
    <text evidence="2">Cofactor biosynthesis; tetrahydrofolate biosynthesis; 4-aminobenzoate from chorismate: step 1/2.</text>
</comment>
<name>A0A2T2N4A3_CORCC</name>
<dbReference type="Gene3D" id="3.40.50.880">
    <property type="match status" value="1"/>
</dbReference>
<evidence type="ECO:0000256" key="3">
    <source>
        <dbReference type="ARBA" id="ARBA00005970"/>
    </source>
</evidence>
<evidence type="ECO:0000256" key="4">
    <source>
        <dbReference type="ARBA" id="ARBA00013139"/>
    </source>
</evidence>
<dbReference type="PROSITE" id="PS51273">
    <property type="entry name" value="GATASE_TYPE_1"/>
    <property type="match status" value="1"/>
</dbReference>
<dbReference type="GO" id="GO:0000162">
    <property type="term" value="P:L-tryptophan biosynthetic process"/>
    <property type="evidence" value="ECO:0007669"/>
    <property type="project" value="TreeGrafter"/>
</dbReference>
<evidence type="ECO:0000259" key="10">
    <source>
        <dbReference type="Pfam" id="PF00117"/>
    </source>
</evidence>